<dbReference type="PANTHER" id="PTHR42040:SF1">
    <property type="entry name" value="INNER KINETOCHORE SUBUNIT FTA4"/>
    <property type="match status" value="1"/>
</dbReference>
<keyword evidence="3" id="KW-1185">Reference proteome</keyword>
<protein>
    <recommendedName>
        <fullName evidence="4">Kinetochore protein fta4</fullName>
    </recommendedName>
</protein>
<dbReference type="EMBL" id="CP120627">
    <property type="protein sequence ID" value="WEW56680.1"/>
    <property type="molecule type" value="Genomic_DNA"/>
</dbReference>
<evidence type="ECO:0000256" key="1">
    <source>
        <dbReference type="SAM" id="Coils"/>
    </source>
</evidence>
<organism evidence="2 3">
    <name type="scientific">Emydomyces testavorans</name>
    <dbReference type="NCBI Taxonomy" id="2070801"/>
    <lineage>
        <taxon>Eukaryota</taxon>
        <taxon>Fungi</taxon>
        <taxon>Dikarya</taxon>
        <taxon>Ascomycota</taxon>
        <taxon>Pezizomycotina</taxon>
        <taxon>Eurotiomycetes</taxon>
        <taxon>Eurotiomycetidae</taxon>
        <taxon>Onygenales</taxon>
        <taxon>Nannizziopsiaceae</taxon>
        <taxon>Emydomyces</taxon>
    </lineage>
</organism>
<reference evidence="2" key="1">
    <citation type="submission" date="2023-03" db="EMBL/GenBank/DDBJ databases">
        <title>Emydomyces testavorans Genome Sequence.</title>
        <authorList>
            <person name="Hoyer L."/>
        </authorList>
    </citation>
    <scope>NUCLEOTIDE SEQUENCE</scope>
    <source>
        <strain evidence="2">16-2883</strain>
    </source>
</reference>
<evidence type="ECO:0000313" key="3">
    <source>
        <dbReference type="Proteomes" id="UP001219355"/>
    </source>
</evidence>
<accession>A0AAF0IG61</accession>
<evidence type="ECO:0000313" key="2">
    <source>
        <dbReference type="EMBL" id="WEW56680.1"/>
    </source>
</evidence>
<gene>
    <name evidence="2" type="ORF">PRK78_002128</name>
</gene>
<dbReference type="GO" id="GO:0031511">
    <property type="term" value="C:Mis6-Sim4 complex"/>
    <property type="evidence" value="ECO:0007669"/>
    <property type="project" value="InterPro"/>
</dbReference>
<dbReference type="PANTHER" id="PTHR42040">
    <property type="entry name" value="INNER KINETOCHORE SUBUNIT FTA4"/>
    <property type="match status" value="1"/>
</dbReference>
<dbReference type="Proteomes" id="UP001219355">
    <property type="component" value="Chromosome 1"/>
</dbReference>
<dbReference type="InterPro" id="IPR025207">
    <property type="entry name" value="Sim4_Fta4"/>
</dbReference>
<evidence type="ECO:0008006" key="4">
    <source>
        <dbReference type="Google" id="ProtNLM"/>
    </source>
</evidence>
<dbReference type="Pfam" id="PF13093">
    <property type="entry name" value="FTA4"/>
    <property type="match status" value="1"/>
</dbReference>
<sequence length="235" mass="26848">MDHSMTIAEIKLSFLRDQIRILSAALDPSEDWRDYGPEVEADIPDKVIDSVLQKSVNLVFGQHNRSVFSTQATHHVSQQIERLYMNSIDPGLGENSSQGLMVEHGTDLTTHENIERLPDEWLEKDVSAVNLERYKLLREQLDSLSTERNKQRQRLVQYKQLKTLLEPFNAPQTNIQPNLVTKDSQLAAELDRMRMLLAKLAARIKQVGQQQHNVSIAKPTAQDIDTKLAKILEMT</sequence>
<feature type="coiled-coil region" evidence="1">
    <location>
        <begin position="134"/>
        <end position="161"/>
    </location>
</feature>
<proteinExistence type="predicted"/>
<keyword evidence="1" id="KW-0175">Coiled coil</keyword>
<name>A0AAF0IG61_9EURO</name>
<dbReference type="AlphaFoldDB" id="A0AAF0IG61"/>